<sequence length="192" mass="20931">MTALPHFLDYDPDDIDVRVAEMIVATHDTADPLAHPGVADALGILRRHLKMDVVFVSQLQDGRRSFKVVDSAAHVTRVVAGQSDPAEETWCKHVVEGRMPQFLRDAKPQVEAGVLPDPGMDIGTYMSTPITLKNGEVYGTLCCLSQDVVDGVSELDLRRLQIAAQLLAEDLHKSGVGAELTLEPKDGLAPRR</sequence>
<gene>
    <name evidence="2" type="ORF">IM725_02870</name>
</gene>
<dbReference type="Gene3D" id="3.30.450.40">
    <property type="match status" value="1"/>
</dbReference>
<proteinExistence type="predicted"/>
<dbReference type="Pfam" id="PF01590">
    <property type="entry name" value="GAF"/>
    <property type="match status" value="1"/>
</dbReference>
<accession>A0ABR9SCD0</accession>
<protein>
    <submittedName>
        <fullName evidence="2">GAF domain-containing protein</fullName>
    </submittedName>
</protein>
<evidence type="ECO:0000313" key="3">
    <source>
        <dbReference type="Proteomes" id="UP000715965"/>
    </source>
</evidence>
<dbReference type="SMART" id="SM00065">
    <property type="entry name" value="GAF"/>
    <property type="match status" value="1"/>
</dbReference>
<dbReference type="SUPFAM" id="SSF55781">
    <property type="entry name" value="GAF domain-like"/>
    <property type="match status" value="1"/>
</dbReference>
<keyword evidence="3" id="KW-1185">Reference proteome</keyword>
<dbReference type="EMBL" id="JADDOJ010000006">
    <property type="protein sequence ID" value="MBE7939514.1"/>
    <property type="molecule type" value="Genomic_DNA"/>
</dbReference>
<evidence type="ECO:0000259" key="1">
    <source>
        <dbReference type="SMART" id="SM00065"/>
    </source>
</evidence>
<reference evidence="2 3" key="1">
    <citation type="submission" date="2020-10" db="EMBL/GenBank/DDBJ databases">
        <title>Draft genome of Ramlibacter aquaticus LMG 30558.</title>
        <authorList>
            <person name="Props R."/>
        </authorList>
    </citation>
    <scope>NUCLEOTIDE SEQUENCE [LARGE SCALE GENOMIC DNA]</scope>
    <source>
        <strain evidence="2 3">LMG 30558</strain>
    </source>
</reference>
<evidence type="ECO:0000313" key="2">
    <source>
        <dbReference type="EMBL" id="MBE7939514.1"/>
    </source>
</evidence>
<dbReference type="InterPro" id="IPR003018">
    <property type="entry name" value="GAF"/>
</dbReference>
<organism evidence="2 3">
    <name type="scientific">Ramlibacter aquaticus</name>
    <dbReference type="NCBI Taxonomy" id="2780094"/>
    <lineage>
        <taxon>Bacteria</taxon>
        <taxon>Pseudomonadati</taxon>
        <taxon>Pseudomonadota</taxon>
        <taxon>Betaproteobacteria</taxon>
        <taxon>Burkholderiales</taxon>
        <taxon>Comamonadaceae</taxon>
        <taxon>Ramlibacter</taxon>
    </lineage>
</organism>
<comment type="caution">
    <text evidence="2">The sequence shown here is derived from an EMBL/GenBank/DDBJ whole genome shotgun (WGS) entry which is preliminary data.</text>
</comment>
<dbReference type="InterPro" id="IPR029016">
    <property type="entry name" value="GAF-like_dom_sf"/>
</dbReference>
<dbReference type="Proteomes" id="UP000715965">
    <property type="component" value="Unassembled WGS sequence"/>
</dbReference>
<dbReference type="RefSeq" id="WP_193779061.1">
    <property type="nucleotide sequence ID" value="NZ_JADDOJ010000006.1"/>
</dbReference>
<name>A0ABR9SCD0_9BURK</name>
<feature type="domain" description="GAF" evidence="1">
    <location>
        <begin position="33"/>
        <end position="181"/>
    </location>
</feature>